<dbReference type="PANTHER" id="PTHR43312">
    <property type="entry name" value="D-THREO-ALDOSE 1-DEHYDROGENASE"/>
    <property type="match status" value="1"/>
</dbReference>
<dbReference type="Gene3D" id="3.20.20.100">
    <property type="entry name" value="NADP-dependent oxidoreductase domain"/>
    <property type="match status" value="1"/>
</dbReference>
<dbReference type="EMBL" id="CAACVI010000045">
    <property type="protein sequence ID" value="VEN74954.1"/>
    <property type="molecule type" value="Genomic_DNA"/>
</dbReference>
<dbReference type="AlphaFoldDB" id="A0A484HKM6"/>
<gene>
    <name evidence="2" type="ORF">EPICR_50235</name>
</gene>
<dbReference type="InterPro" id="IPR053135">
    <property type="entry name" value="AKR2_Oxidoreductase"/>
</dbReference>
<dbReference type="InterPro" id="IPR023210">
    <property type="entry name" value="NADP_OxRdtase_dom"/>
</dbReference>
<organism evidence="2">
    <name type="scientific">uncultured Desulfobacteraceae bacterium</name>
    <dbReference type="NCBI Taxonomy" id="218296"/>
    <lineage>
        <taxon>Bacteria</taxon>
        <taxon>Pseudomonadati</taxon>
        <taxon>Thermodesulfobacteriota</taxon>
        <taxon>Desulfobacteria</taxon>
        <taxon>Desulfobacterales</taxon>
        <taxon>Desulfobacteraceae</taxon>
        <taxon>environmental samples</taxon>
    </lineage>
</organism>
<name>A0A484HKM6_9BACT</name>
<reference evidence="2" key="1">
    <citation type="submission" date="2019-01" db="EMBL/GenBank/DDBJ databases">
        <authorList>
            <consortium name="Genoscope - CEA"/>
            <person name="William W."/>
        </authorList>
    </citation>
    <scope>NUCLEOTIDE SEQUENCE</scope>
    <source>
        <strain evidence="2">CR-1</strain>
    </source>
</reference>
<accession>A0A484HKM6</accession>
<evidence type="ECO:0000313" key="2">
    <source>
        <dbReference type="EMBL" id="VEN74954.1"/>
    </source>
</evidence>
<dbReference type="Pfam" id="PF00248">
    <property type="entry name" value="Aldo_ket_red"/>
    <property type="match status" value="2"/>
</dbReference>
<proteinExistence type="predicted"/>
<feature type="domain" description="NADP-dependent oxidoreductase" evidence="1">
    <location>
        <begin position="212"/>
        <end position="258"/>
    </location>
</feature>
<dbReference type="SUPFAM" id="SSF51430">
    <property type="entry name" value="NAD(P)-linked oxidoreductase"/>
    <property type="match status" value="1"/>
</dbReference>
<dbReference type="InterPro" id="IPR036812">
    <property type="entry name" value="NAD(P)_OxRdtase_dom_sf"/>
</dbReference>
<sequence length="273" mass="31130">MSRTNKTQDFSFATLPTLEKKAFRMGVAGNYGIDSSDIRWAAEHGANYWLWGLRFNKVAEGIRDVIAKDRDRHVVAFLGWGLSGRQVRRGVEKALSRLNTDYLDVFKLGWLGRTSVYTRNVTDSLLKLKQEGKIKAIGTSIHDRERAGRLALDPKMDLLMIRYNAKHTGAEEDIFPHLKERGPAVVGYTALAWGQLIKPLKKIDAPPLTPGLCYRFALSSPHVHVVLTGPRNREQLRANFQALEQGPLDPHEMERVRRYGKQIKAKRRLDYIR</sequence>
<dbReference type="PANTHER" id="PTHR43312:SF1">
    <property type="entry name" value="NADP-DEPENDENT OXIDOREDUCTASE DOMAIN-CONTAINING PROTEIN"/>
    <property type="match status" value="1"/>
</dbReference>
<protein>
    <submittedName>
        <fullName evidence="2">Aldo/keto reductase</fullName>
    </submittedName>
</protein>
<evidence type="ECO:0000259" key="1">
    <source>
        <dbReference type="Pfam" id="PF00248"/>
    </source>
</evidence>
<feature type="domain" description="NADP-dependent oxidoreductase" evidence="1">
    <location>
        <begin position="81"/>
        <end position="196"/>
    </location>
</feature>